<protein>
    <recommendedName>
        <fullName evidence="1">Protein phosphatase</fullName>
        <ecNumber evidence="1">3.1.3.16</ecNumber>
    </recommendedName>
</protein>
<dbReference type="InterPro" id="IPR039123">
    <property type="entry name" value="PPTC7"/>
</dbReference>
<keyword evidence="4" id="KW-1185">Reference proteome</keyword>
<name>A0AAV9IAV2_9RHOD</name>
<dbReference type="InterPro" id="IPR036457">
    <property type="entry name" value="PPM-type-like_dom_sf"/>
</dbReference>
<comment type="cofactor">
    <cofactor evidence="1">
        <name>Mg(2+)</name>
        <dbReference type="ChEBI" id="CHEBI:18420"/>
    </cofactor>
</comment>
<dbReference type="EMBL" id="JANCYU010000024">
    <property type="protein sequence ID" value="KAK4524544.1"/>
    <property type="molecule type" value="Genomic_DNA"/>
</dbReference>
<keyword evidence="1" id="KW-0378">Hydrolase</keyword>
<evidence type="ECO:0000313" key="4">
    <source>
        <dbReference type="Proteomes" id="UP001300502"/>
    </source>
</evidence>
<dbReference type="GO" id="GO:0004722">
    <property type="term" value="F:protein serine/threonine phosphatase activity"/>
    <property type="evidence" value="ECO:0007669"/>
    <property type="project" value="UniProtKB-EC"/>
</dbReference>
<keyword evidence="1" id="KW-0464">Manganese</keyword>
<dbReference type="SMART" id="SM00332">
    <property type="entry name" value="PP2Cc"/>
    <property type="match status" value="1"/>
</dbReference>
<gene>
    <name evidence="3" type="ORF">GAYE_SCF04G2445</name>
</gene>
<dbReference type="AlphaFoldDB" id="A0AAV9IAV2"/>
<comment type="caution">
    <text evidence="3">The sequence shown here is derived from an EMBL/GenBank/DDBJ whole genome shotgun (WGS) entry which is preliminary data.</text>
</comment>
<evidence type="ECO:0000259" key="2">
    <source>
        <dbReference type="PROSITE" id="PS51746"/>
    </source>
</evidence>
<keyword evidence="1" id="KW-0479">Metal-binding</keyword>
<keyword evidence="1" id="KW-0904">Protein phosphatase</keyword>
<comment type="catalytic activity">
    <reaction evidence="1">
        <text>O-phospho-L-seryl-[protein] + H2O = L-seryl-[protein] + phosphate</text>
        <dbReference type="Rhea" id="RHEA:20629"/>
        <dbReference type="Rhea" id="RHEA-COMP:9863"/>
        <dbReference type="Rhea" id="RHEA-COMP:11604"/>
        <dbReference type="ChEBI" id="CHEBI:15377"/>
        <dbReference type="ChEBI" id="CHEBI:29999"/>
        <dbReference type="ChEBI" id="CHEBI:43474"/>
        <dbReference type="ChEBI" id="CHEBI:83421"/>
        <dbReference type="EC" id="3.1.3.16"/>
    </reaction>
</comment>
<feature type="domain" description="PPM-type phosphatase" evidence="2">
    <location>
        <begin position="72"/>
        <end position="304"/>
    </location>
</feature>
<dbReference type="SMART" id="SM00331">
    <property type="entry name" value="PP2C_SIG"/>
    <property type="match status" value="1"/>
</dbReference>
<evidence type="ECO:0000313" key="3">
    <source>
        <dbReference type="EMBL" id="KAK4524544.1"/>
    </source>
</evidence>
<comment type="cofactor">
    <cofactor evidence="1">
        <name>Mn(2+)</name>
        <dbReference type="ChEBI" id="CHEBI:29035"/>
    </cofactor>
</comment>
<organism evidence="3 4">
    <name type="scientific">Galdieria yellowstonensis</name>
    <dbReference type="NCBI Taxonomy" id="3028027"/>
    <lineage>
        <taxon>Eukaryota</taxon>
        <taxon>Rhodophyta</taxon>
        <taxon>Bangiophyceae</taxon>
        <taxon>Galdieriales</taxon>
        <taxon>Galdieriaceae</taxon>
        <taxon>Galdieria</taxon>
    </lineage>
</organism>
<accession>A0AAV9IAV2</accession>
<dbReference type="SUPFAM" id="SSF81606">
    <property type="entry name" value="PP2C-like"/>
    <property type="match status" value="1"/>
</dbReference>
<comment type="similarity">
    <text evidence="1">Belongs to the PP2C family.</text>
</comment>
<dbReference type="Proteomes" id="UP001300502">
    <property type="component" value="Unassembled WGS sequence"/>
</dbReference>
<evidence type="ECO:0000256" key="1">
    <source>
        <dbReference type="RuleBase" id="RU366020"/>
    </source>
</evidence>
<dbReference type="PROSITE" id="PS51746">
    <property type="entry name" value="PPM_2"/>
    <property type="match status" value="1"/>
</dbReference>
<dbReference type="InterPro" id="IPR001932">
    <property type="entry name" value="PPM-type_phosphatase-like_dom"/>
</dbReference>
<dbReference type="Gene3D" id="3.60.40.10">
    <property type="entry name" value="PPM-type phosphatase domain"/>
    <property type="match status" value="1"/>
</dbReference>
<dbReference type="GO" id="GO:0046872">
    <property type="term" value="F:metal ion binding"/>
    <property type="evidence" value="ECO:0007669"/>
    <property type="project" value="UniProtKB-UniRule"/>
</dbReference>
<dbReference type="EC" id="3.1.3.16" evidence="1"/>
<sequence length="308" mass="33291">MFVTSTSRAIFRTLETTRIANVVALRKSVLPCAFHNKVLKRSAIARFTILTCAASGESQHKEKTNGNRFSLVTGACCIPHYEKRETGGEDAYFMTPKAVGVFDGVGGWASLGINPGLYSSRLAELTQQKVEELGPCEVAKALEYAAASNDQLGSSTAMVVGICGDRAVGVNLGDSGLIIFRDGNIVFKTVEQQHYFNCPYQLGTDSNDTVYMGQKIDVPLRIGDILILGTDGLFDNLFDTDIKAAVEKTKAFHPNESAMFLAKKALTYSLDTKRDGPFAVNSKKAGHLFLGGKADDITVLVCKVESLN</sequence>
<comment type="catalytic activity">
    <reaction evidence="1">
        <text>O-phospho-L-threonyl-[protein] + H2O = L-threonyl-[protein] + phosphate</text>
        <dbReference type="Rhea" id="RHEA:47004"/>
        <dbReference type="Rhea" id="RHEA-COMP:11060"/>
        <dbReference type="Rhea" id="RHEA-COMP:11605"/>
        <dbReference type="ChEBI" id="CHEBI:15377"/>
        <dbReference type="ChEBI" id="CHEBI:30013"/>
        <dbReference type="ChEBI" id="CHEBI:43474"/>
        <dbReference type="ChEBI" id="CHEBI:61977"/>
        <dbReference type="EC" id="3.1.3.16"/>
    </reaction>
</comment>
<proteinExistence type="inferred from homology"/>
<reference evidence="3 4" key="1">
    <citation type="submission" date="2022-07" db="EMBL/GenBank/DDBJ databases">
        <title>Genome-wide signatures of adaptation to extreme environments.</title>
        <authorList>
            <person name="Cho C.H."/>
            <person name="Yoon H.S."/>
        </authorList>
    </citation>
    <scope>NUCLEOTIDE SEQUENCE [LARGE SCALE GENOMIC DNA]</scope>
    <source>
        <strain evidence="3 4">108.79 E11</strain>
    </source>
</reference>
<dbReference type="PANTHER" id="PTHR12320">
    <property type="entry name" value="PROTEIN PHOSPHATASE 2C"/>
    <property type="match status" value="1"/>
</dbReference>
<keyword evidence="1" id="KW-0460">Magnesium</keyword>
<dbReference type="PANTHER" id="PTHR12320:SF1">
    <property type="entry name" value="PROTEIN PHOSPHATASE PTC7 HOMOLOG"/>
    <property type="match status" value="1"/>
</dbReference>